<evidence type="ECO:0000256" key="8">
    <source>
        <dbReference type="ARBA" id="ARBA00023170"/>
    </source>
</evidence>
<name>A0ABQ8STM1_PERAM</name>
<keyword evidence="12" id="KW-1185">Reference proteome</keyword>
<keyword evidence="4 10" id="KW-0812">Transmembrane</keyword>
<keyword evidence="7 10" id="KW-0472">Membrane</keyword>
<organism evidence="11 12">
    <name type="scientific">Periplaneta americana</name>
    <name type="common">American cockroach</name>
    <name type="synonym">Blatta americana</name>
    <dbReference type="NCBI Taxonomy" id="6978"/>
    <lineage>
        <taxon>Eukaryota</taxon>
        <taxon>Metazoa</taxon>
        <taxon>Ecdysozoa</taxon>
        <taxon>Arthropoda</taxon>
        <taxon>Hexapoda</taxon>
        <taxon>Insecta</taxon>
        <taxon>Pterygota</taxon>
        <taxon>Neoptera</taxon>
        <taxon>Polyneoptera</taxon>
        <taxon>Dictyoptera</taxon>
        <taxon>Blattodea</taxon>
        <taxon>Blattoidea</taxon>
        <taxon>Blattidae</taxon>
        <taxon>Blattinae</taxon>
        <taxon>Periplaneta</taxon>
    </lineage>
</organism>
<evidence type="ECO:0000256" key="2">
    <source>
        <dbReference type="ARBA" id="ARBA00022475"/>
    </source>
</evidence>
<evidence type="ECO:0000256" key="7">
    <source>
        <dbReference type="ARBA" id="ARBA00023136"/>
    </source>
</evidence>
<dbReference type="Proteomes" id="UP001148838">
    <property type="component" value="Unassembled WGS sequence"/>
</dbReference>
<comment type="caution">
    <text evidence="11">The sequence shown here is derived from an EMBL/GenBank/DDBJ whole genome shotgun (WGS) entry which is preliminary data.</text>
</comment>
<comment type="subcellular location">
    <subcellularLocation>
        <location evidence="1">Cell membrane</location>
        <topology evidence="1">Multi-pass membrane protein</topology>
    </subcellularLocation>
</comment>
<dbReference type="EMBL" id="JAJSOF020000021">
    <property type="protein sequence ID" value="KAJ4437208.1"/>
    <property type="molecule type" value="Genomic_DNA"/>
</dbReference>
<protein>
    <submittedName>
        <fullName evidence="11">Uncharacterized protein</fullName>
    </submittedName>
</protein>
<keyword evidence="3" id="KW-0716">Sensory transduction</keyword>
<keyword evidence="2" id="KW-1003">Cell membrane</keyword>
<keyword evidence="9" id="KW-0807">Transducer</keyword>
<dbReference type="Pfam" id="PF02949">
    <property type="entry name" value="7tm_6"/>
    <property type="match status" value="1"/>
</dbReference>
<proteinExistence type="predicted"/>
<keyword evidence="5" id="KW-0552">Olfaction</keyword>
<dbReference type="PANTHER" id="PTHR21137:SF35">
    <property type="entry name" value="ODORANT RECEPTOR 19A-RELATED"/>
    <property type="match status" value="1"/>
</dbReference>
<evidence type="ECO:0000313" key="12">
    <source>
        <dbReference type="Proteomes" id="UP001148838"/>
    </source>
</evidence>
<evidence type="ECO:0000256" key="9">
    <source>
        <dbReference type="ARBA" id="ARBA00023224"/>
    </source>
</evidence>
<gene>
    <name evidence="11" type="ORF">ANN_17343</name>
</gene>
<keyword evidence="8" id="KW-0675">Receptor</keyword>
<reference evidence="11 12" key="1">
    <citation type="journal article" date="2022" name="Allergy">
        <title>Genome assembly and annotation of Periplaneta americana reveal a comprehensive cockroach allergen profile.</title>
        <authorList>
            <person name="Wang L."/>
            <person name="Xiong Q."/>
            <person name="Saelim N."/>
            <person name="Wang L."/>
            <person name="Nong W."/>
            <person name="Wan A.T."/>
            <person name="Shi M."/>
            <person name="Liu X."/>
            <person name="Cao Q."/>
            <person name="Hui J.H.L."/>
            <person name="Sookrung N."/>
            <person name="Leung T.F."/>
            <person name="Tungtrongchitr A."/>
            <person name="Tsui S.K.W."/>
        </authorList>
    </citation>
    <scope>NUCLEOTIDE SEQUENCE [LARGE SCALE GENOMIC DNA]</scope>
    <source>
        <strain evidence="11">PWHHKU_190912</strain>
    </source>
</reference>
<keyword evidence="6 10" id="KW-1133">Transmembrane helix</keyword>
<feature type="transmembrane region" description="Helical" evidence="10">
    <location>
        <begin position="102"/>
        <end position="121"/>
    </location>
</feature>
<feature type="transmembrane region" description="Helical" evidence="10">
    <location>
        <begin position="45"/>
        <end position="63"/>
    </location>
</feature>
<evidence type="ECO:0000256" key="6">
    <source>
        <dbReference type="ARBA" id="ARBA00022989"/>
    </source>
</evidence>
<evidence type="ECO:0000313" key="11">
    <source>
        <dbReference type="EMBL" id="KAJ4437208.1"/>
    </source>
</evidence>
<feature type="non-terminal residue" evidence="11">
    <location>
        <position position="177"/>
    </location>
</feature>
<evidence type="ECO:0000256" key="1">
    <source>
        <dbReference type="ARBA" id="ARBA00004651"/>
    </source>
</evidence>
<evidence type="ECO:0000256" key="3">
    <source>
        <dbReference type="ARBA" id="ARBA00022606"/>
    </source>
</evidence>
<evidence type="ECO:0000256" key="5">
    <source>
        <dbReference type="ARBA" id="ARBA00022725"/>
    </source>
</evidence>
<sequence length="177" mass="19962">MKDIRSLLRKTESFIYDDLPTKDPETGSLTVAGLIPRLDFIIKRLTVVALVLYLSLSAVRTVTTRALMFNVWHFFDTSVSPAFEIVQITQSWGDYTDMAQAAQAYVIMIGVLFCYCSVGTITTEKYESVRDAAWASDWLGTPVSYQRCILFIIAESDQEFTFTAGKFVPISYATMMN</sequence>
<dbReference type="PANTHER" id="PTHR21137">
    <property type="entry name" value="ODORANT RECEPTOR"/>
    <property type="match status" value="1"/>
</dbReference>
<evidence type="ECO:0000256" key="10">
    <source>
        <dbReference type="SAM" id="Phobius"/>
    </source>
</evidence>
<dbReference type="InterPro" id="IPR004117">
    <property type="entry name" value="7tm6_olfct_rcpt"/>
</dbReference>
<evidence type="ECO:0000256" key="4">
    <source>
        <dbReference type="ARBA" id="ARBA00022692"/>
    </source>
</evidence>
<accession>A0ABQ8STM1</accession>